<reference evidence="2" key="1">
    <citation type="journal article" date="2022" name="Toxins">
        <title>Genomic Analysis of Sphingopyxis sp. USTB-05 for Biodegrading Cyanobacterial Hepatotoxins.</title>
        <authorList>
            <person name="Liu C."/>
            <person name="Xu Q."/>
            <person name="Zhao Z."/>
            <person name="Zhang H."/>
            <person name="Liu X."/>
            <person name="Yin C."/>
            <person name="Liu Y."/>
            <person name="Yan H."/>
        </authorList>
    </citation>
    <scope>NUCLEOTIDE SEQUENCE</scope>
    <source>
        <strain evidence="2">NBD5</strain>
    </source>
</reference>
<evidence type="ECO:0000313" key="2">
    <source>
        <dbReference type="EMBL" id="USI73937.1"/>
    </source>
</evidence>
<organism evidence="2 3">
    <name type="scientific">Sphingomonas morindae</name>
    <dbReference type="NCBI Taxonomy" id="1541170"/>
    <lineage>
        <taxon>Bacteria</taxon>
        <taxon>Pseudomonadati</taxon>
        <taxon>Pseudomonadota</taxon>
        <taxon>Alphaproteobacteria</taxon>
        <taxon>Sphingomonadales</taxon>
        <taxon>Sphingomonadaceae</taxon>
        <taxon>Sphingomonas</taxon>
    </lineage>
</organism>
<name>A0ABY4XAE7_9SPHN</name>
<gene>
    <name evidence="2" type="ORF">LHA26_05580</name>
</gene>
<accession>A0ABY4XAE7</accession>
<dbReference type="EMBL" id="CP084930">
    <property type="protein sequence ID" value="USI73937.1"/>
    <property type="molecule type" value="Genomic_DNA"/>
</dbReference>
<feature type="compositionally biased region" description="Low complexity" evidence="1">
    <location>
        <begin position="21"/>
        <end position="34"/>
    </location>
</feature>
<dbReference type="Proteomes" id="UP001056937">
    <property type="component" value="Chromosome 1"/>
</dbReference>
<evidence type="ECO:0000256" key="1">
    <source>
        <dbReference type="SAM" id="MobiDB-lite"/>
    </source>
</evidence>
<protein>
    <submittedName>
        <fullName evidence="2">Uncharacterized protein</fullName>
    </submittedName>
</protein>
<keyword evidence="3" id="KW-1185">Reference proteome</keyword>
<dbReference type="RefSeq" id="WP_252167745.1">
    <property type="nucleotide sequence ID" value="NZ_CP084930.1"/>
</dbReference>
<proteinExistence type="predicted"/>
<evidence type="ECO:0000313" key="3">
    <source>
        <dbReference type="Proteomes" id="UP001056937"/>
    </source>
</evidence>
<feature type="region of interest" description="Disordered" evidence="1">
    <location>
        <begin position="1"/>
        <end position="50"/>
    </location>
</feature>
<sequence length="366" mass="40409">MTLLPCNAAGSNRRSEPSFPDDASVAARSSGGRSTRLRDGPRGALLRPPPLRDPAEILDLAEKMRRRNLLPGVRDFAVRSARGADREYRHVLIGRAEAGADWIVHCPDADDGDVERRLAREHAIYVGARLVGEDHLKAQLRRVQPLLQVGTDEDPELLWHGVHVPTGRCRIRPDLHIGIRARGGDTLLGTELLVMGQDCRDRGLNSILDTHVAAAEVAANWEARRAIAAVDMIAFGLMQSFGIRLRDVIATLQLHGQADFKAVSEVHNGGHFAWRDFRIEAHLDHELFILEGNTVELKPTEIYPENILTALGGVPLGKLMEIPLIPPDLKIARAVNRDGRLSIELNSITRLVNGDSKLLPPRRARP</sequence>